<evidence type="ECO:0000256" key="1">
    <source>
        <dbReference type="SAM" id="MobiDB-lite"/>
    </source>
</evidence>
<dbReference type="AlphaFoldDB" id="A0A2G2UZL0"/>
<dbReference type="EMBL" id="MLFT02000977">
    <property type="protein sequence ID" value="PHT26152.1"/>
    <property type="molecule type" value="Genomic_DNA"/>
</dbReference>
<proteinExistence type="predicted"/>
<name>A0A2G2UZL0_CAPBA</name>
<feature type="compositionally biased region" description="Basic and acidic residues" evidence="1">
    <location>
        <begin position="116"/>
        <end position="137"/>
    </location>
</feature>
<gene>
    <name evidence="2" type="ORF">CQW23_34235</name>
</gene>
<comment type="caution">
    <text evidence="2">The sequence shown here is derived from an EMBL/GenBank/DDBJ whole genome shotgun (WGS) entry which is preliminary data.</text>
</comment>
<accession>A0A2G2UZL0</accession>
<reference evidence="2" key="1">
    <citation type="journal article" date="2017" name="Genome Biol.">
        <title>New reference genome sequences of hot pepper reveal the massive evolution of plant disease-resistance genes by retroduplication.</title>
        <authorList>
            <person name="Kim S."/>
            <person name="Park J."/>
            <person name="Yeom S.I."/>
            <person name="Kim Y.M."/>
            <person name="Seo E."/>
            <person name="Kim K.T."/>
            <person name="Kim M.S."/>
            <person name="Lee J.M."/>
            <person name="Cheong K."/>
            <person name="Shin H.S."/>
            <person name="Kim S.B."/>
            <person name="Han K."/>
            <person name="Lee J."/>
            <person name="Park M."/>
            <person name="Lee H.A."/>
            <person name="Lee H.Y."/>
            <person name="Lee Y."/>
            <person name="Oh S."/>
            <person name="Lee J.H."/>
            <person name="Choi E."/>
            <person name="Choi E."/>
            <person name="Lee S.E."/>
            <person name="Jeon J."/>
            <person name="Kim H."/>
            <person name="Choi G."/>
            <person name="Song H."/>
            <person name="Lee J."/>
            <person name="Lee S.C."/>
            <person name="Kwon J.K."/>
            <person name="Lee H.Y."/>
            <person name="Koo N."/>
            <person name="Hong Y."/>
            <person name="Kim R.W."/>
            <person name="Kang W.H."/>
            <person name="Huh J.H."/>
            <person name="Kang B.C."/>
            <person name="Yang T.J."/>
            <person name="Lee Y.H."/>
            <person name="Bennetzen J.L."/>
            <person name="Choi D."/>
        </authorList>
    </citation>
    <scope>NUCLEOTIDE SEQUENCE [LARGE SCALE GENOMIC DNA]</scope>
    <source>
        <strain evidence="2">PBC81</strain>
        <tissue evidence="2">Leaf</tissue>
    </source>
</reference>
<evidence type="ECO:0000313" key="2">
    <source>
        <dbReference type="EMBL" id="PHT26152.1"/>
    </source>
</evidence>
<organism evidence="2">
    <name type="scientific">Capsicum baccatum</name>
    <name type="common">Peruvian pepper</name>
    <dbReference type="NCBI Taxonomy" id="33114"/>
    <lineage>
        <taxon>Eukaryota</taxon>
        <taxon>Viridiplantae</taxon>
        <taxon>Streptophyta</taxon>
        <taxon>Embryophyta</taxon>
        <taxon>Tracheophyta</taxon>
        <taxon>Spermatophyta</taxon>
        <taxon>Magnoliopsida</taxon>
        <taxon>eudicotyledons</taxon>
        <taxon>Gunneridae</taxon>
        <taxon>Pentapetalae</taxon>
        <taxon>asterids</taxon>
        <taxon>lamiids</taxon>
        <taxon>Solanales</taxon>
        <taxon>Solanaceae</taxon>
        <taxon>Solanoideae</taxon>
        <taxon>Capsiceae</taxon>
        <taxon>Capsicum</taxon>
    </lineage>
</organism>
<feature type="compositionally biased region" description="Polar residues" evidence="1">
    <location>
        <begin position="78"/>
        <end position="96"/>
    </location>
</feature>
<protein>
    <submittedName>
        <fullName evidence="2">Uncharacterized protein</fullName>
    </submittedName>
</protein>
<feature type="region of interest" description="Disordered" evidence="1">
    <location>
        <begin position="75"/>
        <end position="137"/>
    </location>
</feature>
<reference evidence="2" key="2">
    <citation type="journal article" date="2017" name="J. Anim. Genet.">
        <title>Multiple reference genome sequences of hot pepper reveal the massive evolution of plant disease resistance genes by retroduplication.</title>
        <authorList>
            <person name="Kim S."/>
            <person name="Park J."/>
            <person name="Yeom S.-I."/>
            <person name="Kim Y.-M."/>
            <person name="Seo E."/>
            <person name="Kim K.-T."/>
            <person name="Kim M.-S."/>
            <person name="Lee J.M."/>
            <person name="Cheong K."/>
            <person name="Shin H.-S."/>
            <person name="Kim S.-B."/>
            <person name="Han K."/>
            <person name="Lee J."/>
            <person name="Park M."/>
            <person name="Lee H.-A."/>
            <person name="Lee H.-Y."/>
            <person name="Lee Y."/>
            <person name="Oh S."/>
            <person name="Lee J.H."/>
            <person name="Choi E."/>
            <person name="Choi E."/>
            <person name="Lee S.E."/>
            <person name="Jeon J."/>
            <person name="Kim H."/>
            <person name="Choi G."/>
            <person name="Song H."/>
            <person name="Lee J."/>
            <person name="Lee S.-C."/>
            <person name="Kwon J.-K."/>
            <person name="Lee H.-Y."/>
            <person name="Koo N."/>
            <person name="Hong Y."/>
            <person name="Kim R.W."/>
            <person name="Kang W.-H."/>
            <person name="Huh J.H."/>
            <person name="Kang B.-C."/>
            <person name="Yang T.-J."/>
            <person name="Lee Y.-H."/>
            <person name="Bennetzen J.L."/>
            <person name="Choi D."/>
        </authorList>
    </citation>
    <scope>NUCLEOTIDE SEQUENCE [LARGE SCALE GENOMIC DNA]</scope>
    <source>
        <strain evidence="2">cv. PBC81</strain>
    </source>
</reference>
<sequence length="137" mass="15026">MLGGSLKISSNSLPKIVVCRPRPSTAVARATSATENIVRCSRAEVYNRCSTNKRLNMADSPQVLEATFHPSVELSDCSVPSSAPTSKTSKQTQSNRIVAPKRVQEKKLVTNSPRPKTSDCIKRHKDFKDEDKTKVVA</sequence>